<keyword evidence="1" id="KW-0723">Serine/threonine-protein kinase</keyword>
<sequence>MNEWENTPPSWERSDDPCGTPWEGISCEDSRVTVVKLSSLGLKGTLSGDVGQLTELKSLDLSSNTQLGGPLTPNIGSLTKLTTLILAGCSFIGNIPDELGNLEQLSFLALNSNKFTGRLPASLGRLANLYWLDIAENQLTGPLPVSRNKAPGLDLLLKTKHFHFNKNQLSGTIPDNLFSSEMSLIHLLLDGNNFTGNIPQSIGYMQSLEVLRLDKNSLKGPVPTNLNNLTKVNELDLSNNTFDSSEAPAWFTKLPSLTALVIEHGRLQGQVPQKLFSIPQLQDVILDNNEFNGTLDMGDSISQQLQTVNFQNNLLTSVTLTSNYNSTLILVGNPVCDARLANSIYCHLQPMQLSAPYSTSLTQCGPKSCPPNQSLSPLSCSCAYPYEGVMVFRAPFFRDVTNSTLFESLEMSLWTKLNLPPGSVFLQNPFINNIYFNRSEILRIGFDLSNQTYKPPKIFGPYYFIGTPYPFPCTALIIGIAVGSAVLVIGLMAVGIYAFKQKKRAQRAIELSKPFASWAPRGSDSGGAPQLKGARWFSYDELKKSTSNFSEMNEIGSGGYGKVYRGMLSNGQLAAIKRAQRGSMQGGLEFKTEIELLSRVHHKNLVSLIGFCFEQGEQMLVYEFIPNGTLRESLSGKSGIQLDWKRRLRIALGSARGLAYLHELANPPIIHRDVKSTNILLDENLTAKVADFGLSKLVSDSEKGHVSTQVKGTLASVRCKSNILYELDSTKKLKGYLDPEYYMSQQLTEKSDVYSFGVVMLEMITARPPIERGKYIVREVKNALDKRDEEFLGLKDMIDPTIRNTAPLIGFGKYVELALNCVEELAADRPTMNEIVKEIELILHTDGLNTTSTSASSSATDFNSKGNPRHPYIDPLPKKEVSSDAFDYSGGYTLSTKVEPK</sequence>
<evidence type="ECO:0000313" key="2">
    <source>
        <dbReference type="Proteomes" id="UP000827976"/>
    </source>
</evidence>
<dbReference type="EC" id="2.7.11.1" evidence="1"/>
<keyword evidence="1" id="KW-0808">Transferase</keyword>
<reference evidence="2" key="1">
    <citation type="journal article" date="2022" name="Nat. Commun.">
        <title>Chromosome evolution and the genetic basis of agronomically important traits in greater yam.</title>
        <authorList>
            <person name="Bredeson J.V."/>
            <person name="Lyons J.B."/>
            <person name="Oniyinde I.O."/>
            <person name="Okereke N.R."/>
            <person name="Kolade O."/>
            <person name="Nnabue I."/>
            <person name="Nwadili C.O."/>
            <person name="Hribova E."/>
            <person name="Parker M."/>
            <person name="Nwogha J."/>
            <person name="Shu S."/>
            <person name="Carlson J."/>
            <person name="Kariba R."/>
            <person name="Muthemba S."/>
            <person name="Knop K."/>
            <person name="Barton G.J."/>
            <person name="Sherwood A.V."/>
            <person name="Lopez-Montes A."/>
            <person name="Asiedu R."/>
            <person name="Jamnadass R."/>
            <person name="Muchugi A."/>
            <person name="Goodstein D."/>
            <person name="Egesi C.N."/>
            <person name="Featherston J."/>
            <person name="Asfaw A."/>
            <person name="Simpson G.G."/>
            <person name="Dolezel J."/>
            <person name="Hendre P.S."/>
            <person name="Van Deynze A."/>
            <person name="Kumar P.L."/>
            <person name="Obidiegwu J.E."/>
            <person name="Bhattacharjee R."/>
            <person name="Rokhsar D.S."/>
        </authorList>
    </citation>
    <scope>NUCLEOTIDE SEQUENCE [LARGE SCALE GENOMIC DNA]</scope>
    <source>
        <strain evidence="2">cv. TDa95/00328</strain>
    </source>
</reference>
<protein>
    <submittedName>
        <fullName evidence="1">Non-specific serine/threonine protein kinase protein</fullName>
        <ecNumber evidence="1">2.7.11.1</ecNumber>
    </submittedName>
</protein>
<accession>A0ACB7V257</accession>
<proteinExistence type="predicted"/>
<keyword evidence="2" id="KW-1185">Reference proteome</keyword>
<dbReference type="Proteomes" id="UP000827976">
    <property type="component" value="Chromosome 12"/>
</dbReference>
<comment type="caution">
    <text evidence="1">The sequence shown here is derived from an EMBL/GenBank/DDBJ whole genome shotgun (WGS) entry which is preliminary data.</text>
</comment>
<keyword evidence="1" id="KW-0418">Kinase</keyword>
<evidence type="ECO:0000313" key="1">
    <source>
        <dbReference type="EMBL" id="KAH7667422.1"/>
    </source>
</evidence>
<name>A0ACB7V257_DIOAL</name>
<organism evidence="1 2">
    <name type="scientific">Dioscorea alata</name>
    <name type="common">Purple yam</name>
    <dbReference type="NCBI Taxonomy" id="55571"/>
    <lineage>
        <taxon>Eukaryota</taxon>
        <taxon>Viridiplantae</taxon>
        <taxon>Streptophyta</taxon>
        <taxon>Embryophyta</taxon>
        <taxon>Tracheophyta</taxon>
        <taxon>Spermatophyta</taxon>
        <taxon>Magnoliopsida</taxon>
        <taxon>Liliopsida</taxon>
        <taxon>Dioscoreales</taxon>
        <taxon>Dioscoreaceae</taxon>
        <taxon>Dioscorea</taxon>
    </lineage>
</organism>
<gene>
    <name evidence="1" type="ORF">IHE45_12G057100</name>
</gene>
<dbReference type="EMBL" id="CM037022">
    <property type="protein sequence ID" value="KAH7667422.1"/>
    <property type="molecule type" value="Genomic_DNA"/>
</dbReference>